<dbReference type="InterPro" id="IPR045318">
    <property type="entry name" value="EZH1/2-like"/>
</dbReference>
<proteinExistence type="predicted"/>
<accession>A0A1D6PC18</accession>
<dbReference type="Pfam" id="PF25996">
    <property type="entry name" value="HTH_CLF_N"/>
    <property type="match status" value="1"/>
</dbReference>
<dbReference type="SMART" id="SM01114">
    <property type="entry name" value="CXC"/>
    <property type="match status" value="1"/>
</dbReference>
<dbReference type="AlphaFoldDB" id="A0A1D6PC18"/>
<organism evidence="7">
    <name type="scientific">Zea mays</name>
    <name type="common">Maize</name>
    <dbReference type="NCBI Taxonomy" id="4577"/>
    <lineage>
        <taxon>Eukaryota</taxon>
        <taxon>Viridiplantae</taxon>
        <taxon>Streptophyta</taxon>
        <taxon>Embryophyta</taxon>
        <taxon>Tracheophyta</taxon>
        <taxon>Spermatophyta</taxon>
        <taxon>Magnoliopsida</taxon>
        <taxon>Liliopsida</taxon>
        <taxon>Poales</taxon>
        <taxon>Poaceae</taxon>
        <taxon>PACMAD clade</taxon>
        <taxon>Panicoideae</taxon>
        <taxon>Andropogonodae</taxon>
        <taxon>Andropogoneae</taxon>
        <taxon>Tripsacinae</taxon>
        <taxon>Zea</taxon>
    </lineage>
</organism>
<dbReference type="GO" id="GO:0140951">
    <property type="term" value="F:histone H3K27 trimethyltransferase activity"/>
    <property type="evidence" value="ECO:0007669"/>
    <property type="project" value="UniProtKB-EC"/>
</dbReference>
<feature type="region of interest" description="Disordered" evidence="6">
    <location>
        <begin position="335"/>
        <end position="357"/>
    </location>
</feature>
<dbReference type="PROSITE" id="PS50280">
    <property type="entry name" value="SET"/>
    <property type="match status" value="1"/>
</dbReference>
<feature type="compositionally biased region" description="Basic residues" evidence="6">
    <location>
        <begin position="269"/>
        <end position="279"/>
    </location>
</feature>
<dbReference type="EMBL" id="CM000785">
    <property type="protein sequence ID" value="AQL07167.1"/>
    <property type="molecule type" value="Genomic_DNA"/>
</dbReference>
<dbReference type="Gene3D" id="2.170.270.10">
    <property type="entry name" value="SET domain"/>
    <property type="match status" value="1"/>
</dbReference>
<dbReference type="eggNOG" id="KOG1079">
    <property type="taxonomic scope" value="Eukaryota"/>
</dbReference>
<dbReference type="PANTHER" id="PTHR45747">
    <property type="entry name" value="HISTONE-LYSINE N-METHYLTRANSFERASE E(Z)"/>
    <property type="match status" value="1"/>
</dbReference>
<feature type="compositionally biased region" description="Polar residues" evidence="6">
    <location>
        <begin position="239"/>
        <end position="265"/>
    </location>
</feature>
<evidence type="ECO:0000256" key="3">
    <source>
        <dbReference type="ARBA" id="ARBA00022679"/>
    </source>
</evidence>
<keyword evidence="4" id="KW-0949">S-adenosyl-L-methionine</keyword>
<evidence type="ECO:0000256" key="2">
    <source>
        <dbReference type="ARBA" id="ARBA00022603"/>
    </source>
</evidence>
<dbReference type="PROSITE" id="PS51633">
    <property type="entry name" value="CXC"/>
    <property type="match status" value="1"/>
</dbReference>
<dbReference type="InterPro" id="IPR041355">
    <property type="entry name" value="Pre-SET_CXC"/>
</dbReference>
<keyword evidence="3" id="KW-0808">Transferase</keyword>
<dbReference type="SUPFAM" id="SSF82199">
    <property type="entry name" value="SET domain"/>
    <property type="match status" value="1"/>
</dbReference>
<dbReference type="eggNOG" id="KOG4646">
    <property type="taxonomic scope" value="Eukaryota"/>
</dbReference>
<sequence>MVIRRNQRMADDQSVVGRRRIYYDTVGNEALICSDSDEEIPEPEEEKHFFTKGEDHLIWRATQDHGLNQEVVNVLCQFIGATPSEIEERSEVLFEKNEKHSGSSDKIESRLSLDKTMDAVLDSFDNLFCRRCLVFDCRLHGCSQNLVFPCEKQPYSFDPDENKKPCGHLCYLRFPQWREGFKEMHDDGLAGGATYTMESGTASQRVDVNVMYESEDSNRQKGNIRSMTLVGTSGSKIISSVSAEESTTTPSADISETENVSSDLPPSSLRKHKISKHGPRYREHSPGKRQKVFTSDISFEGNIMNKLSIPEIRDTRLESRESGGDKLRILDESTKKTSRKDMCGESPATTMENVGRQSNKVSSTKNFLESTLSCWSALERDLYLKGIEIFGKNSCLIARNLLSGLKTCIEVANYMYNNGAAMAKRPLLNKSISGDFAENEQDYMEKSQRFATSYRFQKTAKICYYGVGWFHQLDVLVLNPISGCFCEAIISTIFLGWIILGLSSFLQQQLDEVPCPLSFSLTEPPGGLDQNSRCSKSCKNKFRGCHCAKSQCRSRQCPCFAASRECDPDVCRNCWVSCGDGSLGEPLARGDGYQCGNMKLLLKQQQRILLGRSDVAGWGAFIKNPVNKNDYLGEYTGELISHKEADKRGKIYDRANSSFLFDLNDQYVLDAYRKGDKLKFANHSSNPNCYAKARIAITE</sequence>
<dbReference type="PaxDb" id="4577-GRMZM2G477221_P02"/>
<dbReference type="EC" id="2.1.1.356" evidence="1"/>
<dbReference type="CDD" id="cd00167">
    <property type="entry name" value="SANT"/>
    <property type="match status" value="1"/>
</dbReference>
<evidence type="ECO:0000256" key="1">
    <source>
        <dbReference type="ARBA" id="ARBA00012186"/>
    </source>
</evidence>
<dbReference type="PANTHER" id="PTHR45747:SF14">
    <property type="entry name" value="HISTONE-LYSINE N-METHYLTRANSFERASE EZA1"/>
    <property type="match status" value="1"/>
</dbReference>
<dbReference type="GO" id="GO:0032259">
    <property type="term" value="P:methylation"/>
    <property type="evidence" value="ECO:0007669"/>
    <property type="project" value="UniProtKB-KW"/>
</dbReference>
<reference evidence="7" key="1">
    <citation type="submission" date="2015-12" db="EMBL/GenBank/DDBJ databases">
        <title>Update maize B73 reference genome by single molecule sequencing technologies.</title>
        <authorList>
            <consortium name="Maize Genome Sequencing Project"/>
            <person name="Ware D."/>
        </authorList>
    </citation>
    <scope>NUCLEOTIDE SEQUENCE</scope>
    <source>
        <tissue evidence="7">Seedling</tissue>
    </source>
</reference>
<dbReference type="InterPro" id="IPR058609">
    <property type="entry name" value="HTH_CLF-like"/>
</dbReference>
<dbReference type="InterPro" id="IPR026489">
    <property type="entry name" value="CXC_dom"/>
</dbReference>
<feature type="compositionally biased region" description="Polar residues" evidence="6">
    <location>
        <begin position="347"/>
        <end position="357"/>
    </location>
</feature>
<comment type="catalytic activity">
    <reaction evidence="5">
        <text>L-lysyl(27)-[histone H3] + 3 S-adenosyl-L-methionine = N(6),N(6),N(6)-trimethyl-L-lysyl(27)-[histone H3] + 3 S-adenosyl-L-homocysteine + 3 H(+)</text>
        <dbReference type="Rhea" id="RHEA:60292"/>
        <dbReference type="Rhea" id="RHEA-COMP:15535"/>
        <dbReference type="Rhea" id="RHEA-COMP:15548"/>
        <dbReference type="ChEBI" id="CHEBI:15378"/>
        <dbReference type="ChEBI" id="CHEBI:29969"/>
        <dbReference type="ChEBI" id="CHEBI:57856"/>
        <dbReference type="ChEBI" id="CHEBI:59789"/>
        <dbReference type="ChEBI" id="CHEBI:61961"/>
        <dbReference type="EC" id="2.1.1.356"/>
    </reaction>
</comment>
<dbReference type="InterPro" id="IPR046341">
    <property type="entry name" value="SET_dom_sf"/>
</dbReference>
<dbReference type="InterPro" id="IPR033467">
    <property type="entry name" value="Tesmin/TSO1-like_CXC"/>
</dbReference>
<gene>
    <name evidence="7" type="ORF">ZEAMMB73_Zm00001d047636</name>
</gene>
<feature type="region of interest" description="Disordered" evidence="6">
    <location>
        <begin position="239"/>
        <end position="291"/>
    </location>
</feature>
<protein>
    <recommendedName>
        <fullName evidence="1">[histone H3]-lysine(27) N-trimethyltransferase</fullName>
        <ecNumber evidence="1">2.1.1.356</ecNumber>
    </recommendedName>
</protein>
<evidence type="ECO:0000256" key="5">
    <source>
        <dbReference type="ARBA" id="ARBA00048568"/>
    </source>
</evidence>
<dbReference type="Pfam" id="PF00856">
    <property type="entry name" value="SET"/>
    <property type="match status" value="1"/>
</dbReference>
<dbReference type="Pfam" id="PF18264">
    <property type="entry name" value="preSET_CXC"/>
    <property type="match status" value="1"/>
</dbReference>
<dbReference type="InterPro" id="IPR001005">
    <property type="entry name" value="SANT/Myb"/>
</dbReference>
<evidence type="ECO:0000256" key="6">
    <source>
        <dbReference type="SAM" id="MobiDB-lite"/>
    </source>
</evidence>
<evidence type="ECO:0000256" key="4">
    <source>
        <dbReference type="ARBA" id="ARBA00022691"/>
    </source>
</evidence>
<evidence type="ECO:0000313" key="7">
    <source>
        <dbReference type="EMBL" id="AQL07167.1"/>
    </source>
</evidence>
<dbReference type="InterPro" id="IPR001214">
    <property type="entry name" value="SET_dom"/>
</dbReference>
<keyword evidence="2" id="KW-0489">Methyltransferase</keyword>
<name>A0A1D6PC18_MAIZE</name>